<evidence type="ECO:0008006" key="3">
    <source>
        <dbReference type="Google" id="ProtNLM"/>
    </source>
</evidence>
<name>A0A6A5YJR2_9PLEO</name>
<proteinExistence type="predicted"/>
<dbReference type="OrthoDB" id="62952at2759"/>
<evidence type="ECO:0000313" key="2">
    <source>
        <dbReference type="Proteomes" id="UP000799770"/>
    </source>
</evidence>
<accession>A0A6A5YJR2</accession>
<organism evidence="1 2">
    <name type="scientific">Lophiotrema nucula</name>
    <dbReference type="NCBI Taxonomy" id="690887"/>
    <lineage>
        <taxon>Eukaryota</taxon>
        <taxon>Fungi</taxon>
        <taxon>Dikarya</taxon>
        <taxon>Ascomycota</taxon>
        <taxon>Pezizomycotina</taxon>
        <taxon>Dothideomycetes</taxon>
        <taxon>Pleosporomycetidae</taxon>
        <taxon>Pleosporales</taxon>
        <taxon>Lophiotremataceae</taxon>
        <taxon>Lophiotrema</taxon>
    </lineage>
</organism>
<dbReference type="AlphaFoldDB" id="A0A6A5YJR2"/>
<keyword evidence="2" id="KW-1185">Reference proteome</keyword>
<evidence type="ECO:0000313" key="1">
    <source>
        <dbReference type="EMBL" id="KAF2107305.1"/>
    </source>
</evidence>
<dbReference type="Proteomes" id="UP000799770">
    <property type="component" value="Unassembled WGS sequence"/>
</dbReference>
<dbReference type="EMBL" id="ML977355">
    <property type="protein sequence ID" value="KAF2107305.1"/>
    <property type="molecule type" value="Genomic_DNA"/>
</dbReference>
<sequence length="223" mass="26309">MAEDVSRLLQLPRELRDHIYQFIVPRDIFESSWDQDINKIRRRLPGVTNTNRQVREETMQVLLRNTIWLLPHYKHIQPFHDFLYSFPNGAGFANIRTLILQDLSLLGTKLIKYCISLRTLVIVFDGPEVVGQRLIRNGHWDMKKLWKLGDNWPIFQIPMLEKLVLAMRSCADWVRSQFRDSAIFAGLETWLNQKFEQEGKRVGILPVPDLPWKTDTWIDELGL</sequence>
<protein>
    <recommendedName>
        <fullName evidence="3">F-box domain-containing protein</fullName>
    </recommendedName>
</protein>
<reference evidence="1" key="1">
    <citation type="journal article" date="2020" name="Stud. Mycol.">
        <title>101 Dothideomycetes genomes: a test case for predicting lifestyles and emergence of pathogens.</title>
        <authorList>
            <person name="Haridas S."/>
            <person name="Albert R."/>
            <person name="Binder M."/>
            <person name="Bloem J."/>
            <person name="Labutti K."/>
            <person name="Salamov A."/>
            <person name="Andreopoulos B."/>
            <person name="Baker S."/>
            <person name="Barry K."/>
            <person name="Bills G."/>
            <person name="Bluhm B."/>
            <person name="Cannon C."/>
            <person name="Castanera R."/>
            <person name="Culley D."/>
            <person name="Daum C."/>
            <person name="Ezra D."/>
            <person name="Gonzalez J."/>
            <person name="Henrissat B."/>
            <person name="Kuo A."/>
            <person name="Liang C."/>
            <person name="Lipzen A."/>
            <person name="Lutzoni F."/>
            <person name="Magnuson J."/>
            <person name="Mondo S."/>
            <person name="Nolan M."/>
            <person name="Ohm R."/>
            <person name="Pangilinan J."/>
            <person name="Park H.-J."/>
            <person name="Ramirez L."/>
            <person name="Alfaro M."/>
            <person name="Sun H."/>
            <person name="Tritt A."/>
            <person name="Yoshinaga Y."/>
            <person name="Zwiers L.-H."/>
            <person name="Turgeon B."/>
            <person name="Goodwin S."/>
            <person name="Spatafora J."/>
            <person name="Crous P."/>
            <person name="Grigoriev I."/>
        </authorList>
    </citation>
    <scope>NUCLEOTIDE SEQUENCE</scope>
    <source>
        <strain evidence="1">CBS 627.86</strain>
    </source>
</reference>
<gene>
    <name evidence="1" type="ORF">BDV96DRAFT_606636</name>
</gene>